<dbReference type="Proteomes" id="UP000182521">
    <property type="component" value="Chromosome"/>
</dbReference>
<dbReference type="EMBL" id="CP009654">
    <property type="protein sequence ID" value="APC96824.1"/>
    <property type="molecule type" value="Genomic_DNA"/>
</dbReference>
<dbReference type="GO" id="GO:0009294">
    <property type="term" value="P:DNA-mediated transformation"/>
    <property type="evidence" value="ECO:0007669"/>
    <property type="project" value="InterPro"/>
</dbReference>
<name>A0A1J0KSR9_9GAMM</name>
<evidence type="ECO:0000313" key="5">
    <source>
        <dbReference type="Proteomes" id="UP000182521"/>
    </source>
</evidence>
<reference evidence="5" key="1">
    <citation type="submission" date="2014-10" db="EMBL/GenBank/DDBJ databases">
        <authorList>
            <person name="Kuske C.R."/>
            <person name="Challacombe J.F."/>
            <person name="Daligault H.E."/>
            <person name="Davenport K.W."/>
            <person name="Johnson S.L."/>
            <person name="Siddaramappa S."/>
            <person name="Petersen J.M."/>
        </authorList>
    </citation>
    <scope>NUCLEOTIDE SEQUENCE [LARGE SCALE GENOMIC DNA]</scope>
    <source>
        <strain evidence="5">CA97-1460</strain>
    </source>
</reference>
<gene>
    <name evidence="4" type="primary">dprA</name>
    <name evidence="4" type="ORF">KX01_101</name>
</gene>
<organism evidence="4 5">
    <name type="scientific">Francisella frigiditurris</name>
    <dbReference type="NCBI Taxonomy" id="1542390"/>
    <lineage>
        <taxon>Bacteria</taxon>
        <taxon>Pseudomonadati</taxon>
        <taxon>Pseudomonadota</taxon>
        <taxon>Gammaproteobacteria</taxon>
        <taxon>Thiotrichales</taxon>
        <taxon>Francisellaceae</taxon>
        <taxon>Francisella</taxon>
    </lineage>
</organism>
<feature type="domain" description="DprA winged helix" evidence="3">
    <location>
        <begin position="318"/>
        <end position="370"/>
    </location>
</feature>
<proteinExistence type="inferred from homology"/>
<dbReference type="InterPro" id="IPR003488">
    <property type="entry name" value="DprA"/>
</dbReference>
<dbReference type="STRING" id="1542390.KX01_101"/>
<dbReference type="Gene3D" id="1.10.10.10">
    <property type="entry name" value="Winged helix-like DNA-binding domain superfamily/Winged helix DNA-binding domain"/>
    <property type="match status" value="1"/>
</dbReference>
<dbReference type="PANTHER" id="PTHR43022">
    <property type="entry name" value="PROTEIN SMF"/>
    <property type="match status" value="1"/>
</dbReference>
<dbReference type="PANTHER" id="PTHR43022:SF1">
    <property type="entry name" value="PROTEIN SMF"/>
    <property type="match status" value="1"/>
</dbReference>
<dbReference type="InterPro" id="IPR041614">
    <property type="entry name" value="DprA_WH"/>
</dbReference>
<dbReference type="Gene3D" id="3.40.50.450">
    <property type="match status" value="1"/>
</dbReference>
<dbReference type="Pfam" id="PF02481">
    <property type="entry name" value="DNA_processg_A"/>
    <property type="match status" value="1"/>
</dbReference>
<dbReference type="InterPro" id="IPR036388">
    <property type="entry name" value="WH-like_DNA-bd_sf"/>
</dbReference>
<dbReference type="KEGG" id="frc:KX01_101"/>
<evidence type="ECO:0000313" key="4">
    <source>
        <dbReference type="EMBL" id="APC96824.1"/>
    </source>
</evidence>
<sequence>MAKLWQLQESKAMDKLAESCVILSITPYFGNKTFEQAIINKIDLTEIISKPNNFTSMLKLRKETIDFLENKTYLNYLVKVEKWLTNPINKIIHFFDDDYYPDNLKEIHTSPIVLYCSGDISLLKEVQISIVGSRDNTIYGDNCTKKLVSELVSNGFTITSGLAYGIDTLAHKYTLENNGKTIAILGTGIDVIYPTANKKLANQIVASGLIVSEFAFGTTPQRYNFPQRNRIISGLSSGVLIIEATENSGSLITAKYALEQNKEVFTVPGNIFSKASVGCNNLIKQGAITVTCIEDILSELNINPQNSKEIIKSNNITNLSKNEILILNSISIELTTIDQIINSTSFEFQQVNEILFDLEMESLIKSVPGGYIRVLAL</sequence>
<evidence type="ECO:0000259" key="2">
    <source>
        <dbReference type="Pfam" id="PF02481"/>
    </source>
</evidence>
<dbReference type="Pfam" id="PF17782">
    <property type="entry name" value="WHD_DprA"/>
    <property type="match status" value="1"/>
</dbReference>
<keyword evidence="5" id="KW-1185">Reference proteome</keyword>
<dbReference type="RefSeq" id="WP_232223336.1">
    <property type="nucleotide sequence ID" value="NZ_CP009654.1"/>
</dbReference>
<dbReference type="AlphaFoldDB" id="A0A1J0KSR9"/>
<evidence type="ECO:0000256" key="1">
    <source>
        <dbReference type="ARBA" id="ARBA00006525"/>
    </source>
</evidence>
<dbReference type="NCBIfam" id="TIGR00732">
    <property type="entry name" value="dprA"/>
    <property type="match status" value="1"/>
</dbReference>
<dbReference type="InterPro" id="IPR057666">
    <property type="entry name" value="DrpA_SLOG"/>
</dbReference>
<comment type="similarity">
    <text evidence="1">Belongs to the DprA/Smf family.</text>
</comment>
<dbReference type="SUPFAM" id="SSF102405">
    <property type="entry name" value="MCP/YpsA-like"/>
    <property type="match status" value="1"/>
</dbReference>
<protein>
    <submittedName>
        <fullName evidence="4">DNA protecting protein DprA</fullName>
    </submittedName>
</protein>
<evidence type="ECO:0000259" key="3">
    <source>
        <dbReference type="Pfam" id="PF17782"/>
    </source>
</evidence>
<accession>A0A1J0KSR9</accession>
<feature type="domain" description="Smf/DprA SLOG" evidence="2">
    <location>
        <begin position="94"/>
        <end position="300"/>
    </location>
</feature>